<dbReference type="EMBL" id="CM045767">
    <property type="protein sequence ID" value="KAI7998951.1"/>
    <property type="molecule type" value="Genomic_DNA"/>
</dbReference>
<proteinExistence type="predicted"/>
<keyword evidence="2" id="KW-1185">Reference proteome</keyword>
<gene>
    <name evidence="1" type="ORF">LOK49_LG10G02156</name>
</gene>
<name>A0ACC0GCT5_9ERIC</name>
<sequence length="137" mass="15121">MLQLAGVHCAGNPHFCVNEDGSYQEEGQKNTRGYIWVGTKLVCTVLSLHVPSKSANPCGEQVNNLASRAVPDYTEQRTLQKLLLIGYGGSGTSAIFKQLVEATKAQFSRDYSYHLALVWAYESWKEAGRDATGYEET</sequence>
<accession>A0ACC0GCT5</accession>
<evidence type="ECO:0000313" key="2">
    <source>
        <dbReference type="Proteomes" id="UP001060215"/>
    </source>
</evidence>
<protein>
    <submittedName>
        <fullName evidence="1">Extra-large guanine nucleotide-binding protein 1</fullName>
    </submittedName>
</protein>
<dbReference type="Proteomes" id="UP001060215">
    <property type="component" value="Chromosome 10"/>
</dbReference>
<organism evidence="1 2">
    <name type="scientific">Camellia lanceoleosa</name>
    <dbReference type="NCBI Taxonomy" id="1840588"/>
    <lineage>
        <taxon>Eukaryota</taxon>
        <taxon>Viridiplantae</taxon>
        <taxon>Streptophyta</taxon>
        <taxon>Embryophyta</taxon>
        <taxon>Tracheophyta</taxon>
        <taxon>Spermatophyta</taxon>
        <taxon>Magnoliopsida</taxon>
        <taxon>eudicotyledons</taxon>
        <taxon>Gunneridae</taxon>
        <taxon>Pentapetalae</taxon>
        <taxon>asterids</taxon>
        <taxon>Ericales</taxon>
        <taxon>Theaceae</taxon>
        <taxon>Camellia</taxon>
    </lineage>
</organism>
<comment type="caution">
    <text evidence="1">The sequence shown here is derived from an EMBL/GenBank/DDBJ whole genome shotgun (WGS) entry which is preliminary data.</text>
</comment>
<evidence type="ECO:0000313" key="1">
    <source>
        <dbReference type="EMBL" id="KAI7998951.1"/>
    </source>
</evidence>
<reference evidence="1 2" key="1">
    <citation type="journal article" date="2022" name="Plant J.">
        <title>Chromosome-level genome of Camellia lanceoleosa provides a valuable resource for understanding genome evolution and self-incompatibility.</title>
        <authorList>
            <person name="Gong W."/>
            <person name="Xiao S."/>
            <person name="Wang L."/>
            <person name="Liao Z."/>
            <person name="Chang Y."/>
            <person name="Mo W."/>
            <person name="Hu G."/>
            <person name="Li W."/>
            <person name="Zhao G."/>
            <person name="Zhu H."/>
            <person name="Hu X."/>
            <person name="Ji K."/>
            <person name="Xiang X."/>
            <person name="Song Q."/>
            <person name="Yuan D."/>
            <person name="Jin S."/>
            <person name="Zhang L."/>
        </authorList>
    </citation>
    <scope>NUCLEOTIDE SEQUENCE [LARGE SCALE GENOMIC DNA]</scope>
    <source>
        <strain evidence="1">SQ_2022a</strain>
    </source>
</reference>